<feature type="transmembrane region" description="Helical" evidence="1">
    <location>
        <begin position="38"/>
        <end position="56"/>
    </location>
</feature>
<dbReference type="EMBL" id="UFQR01000001">
    <property type="protein sequence ID" value="SSW94596.1"/>
    <property type="molecule type" value="Genomic_DNA"/>
</dbReference>
<evidence type="ECO:0000256" key="1">
    <source>
        <dbReference type="SAM" id="Phobius"/>
    </source>
</evidence>
<evidence type="ECO:0000313" key="2">
    <source>
        <dbReference type="EMBL" id="SSW94596.1"/>
    </source>
</evidence>
<gene>
    <name evidence="2" type="primary">nuoM_2</name>
    <name evidence="2" type="ORF">ARTV_0116</name>
</gene>
<name>A0A3B0MJL7_9GAMM</name>
<keyword evidence="2" id="KW-0560">Oxidoreductase</keyword>
<protein>
    <submittedName>
        <fullName evidence="2">NADH-quinone oxidoreductase subunit M</fullName>
        <ecNumber evidence="2">1.6.5.11</ecNumber>
    </submittedName>
</protein>
<dbReference type="EC" id="1.6.5.11" evidence="2"/>
<accession>A0A3B0MJL7</accession>
<keyword evidence="1" id="KW-0472">Membrane</keyword>
<dbReference type="AlphaFoldDB" id="A0A3B0MJL7"/>
<dbReference type="GO" id="GO:0016491">
    <property type="term" value="F:oxidoreductase activity"/>
    <property type="evidence" value="ECO:0007669"/>
    <property type="project" value="UniProtKB-KW"/>
</dbReference>
<sequence>MVFGVVFASIDALWMMQQVYYGTAKSEKALPALNGREVLVLLTLALLLVVLGFYPQPVLDTSKNVMESLHSLYSISFSTLRP</sequence>
<proteinExistence type="predicted"/>
<reference evidence="2" key="1">
    <citation type="submission" date="2018-04" db="EMBL/GenBank/DDBJ databases">
        <authorList>
            <person name="Go L.Y."/>
            <person name="Mitchell J.A."/>
        </authorList>
    </citation>
    <scope>NUCLEOTIDE SEQUENCE</scope>
    <source>
        <strain evidence="2">ARTV</strain>
    </source>
</reference>
<organism evidence="2">
    <name type="scientific">Arsenophonus endosymbiont of Trialeurodes vaporariorum</name>
    <dbReference type="NCBI Taxonomy" id="235567"/>
    <lineage>
        <taxon>Bacteria</taxon>
        <taxon>Pseudomonadati</taxon>
        <taxon>Pseudomonadota</taxon>
        <taxon>Gammaproteobacteria</taxon>
        <taxon>Enterobacterales</taxon>
        <taxon>Morganellaceae</taxon>
        <taxon>Arsenophonus</taxon>
    </lineage>
</organism>
<keyword evidence="1" id="KW-0812">Transmembrane</keyword>
<keyword evidence="1" id="KW-1133">Transmembrane helix</keyword>